<evidence type="ECO:0000256" key="1">
    <source>
        <dbReference type="SAM" id="MobiDB-lite"/>
    </source>
</evidence>
<organism evidence="5 6">
    <name type="scientific">Myriangium duriaei CBS 260.36</name>
    <dbReference type="NCBI Taxonomy" id="1168546"/>
    <lineage>
        <taxon>Eukaryota</taxon>
        <taxon>Fungi</taxon>
        <taxon>Dikarya</taxon>
        <taxon>Ascomycota</taxon>
        <taxon>Pezizomycotina</taxon>
        <taxon>Dothideomycetes</taxon>
        <taxon>Dothideomycetidae</taxon>
        <taxon>Myriangiales</taxon>
        <taxon>Myriangiaceae</taxon>
        <taxon>Myriangium</taxon>
    </lineage>
</organism>
<evidence type="ECO:0000259" key="3">
    <source>
        <dbReference type="Pfam" id="PF00024"/>
    </source>
</evidence>
<dbReference type="OrthoDB" id="3946768at2759"/>
<dbReference type="Proteomes" id="UP000799439">
    <property type="component" value="Unassembled WGS sequence"/>
</dbReference>
<reference evidence="5" key="1">
    <citation type="journal article" date="2020" name="Stud. Mycol.">
        <title>101 Dothideomycetes genomes: a test case for predicting lifestyles and emergence of pathogens.</title>
        <authorList>
            <person name="Haridas S."/>
            <person name="Albert R."/>
            <person name="Binder M."/>
            <person name="Bloem J."/>
            <person name="Labutti K."/>
            <person name="Salamov A."/>
            <person name="Andreopoulos B."/>
            <person name="Baker S."/>
            <person name="Barry K."/>
            <person name="Bills G."/>
            <person name="Bluhm B."/>
            <person name="Cannon C."/>
            <person name="Castanera R."/>
            <person name="Culley D."/>
            <person name="Daum C."/>
            <person name="Ezra D."/>
            <person name="Gonzalez J."/>
            <person name="Henrissat B."/>
            <person name="Kuo A."/>
            <person name="Liang C."/>
            <person name="Lipzen A."/>
            <person name="Lutzoni F."/>
            <person name="Magnuson J."/>
            <person name="Mondo S."/>
            <person name="Nolan M."/>
            <person name="Ohm R."/>
            <person name="Pangilinan J."/>
            <person name="Park H.-J."/>
            <person name="Ramirez L."/>
            <person name="Alfaro M."/>
            <person name="Sun H."/>
            <person name="Tritt A."/>
            <person name="Yoshinaga Y."/>
            <person name="Zwiers L.-H."/>
            <person name="Turgeon B."/>
            <person name="Goodwin S."/>
            <person name="Spatafora J."/>
            <person name="Crous P."/>
            <person name="Grigoriev I."/>
        </authorList>
    </citation>
    <scope>NUCLEOTIDE SEQUENCE</scope>
    <source>
        <strain evidence="5">CBS 260.36</strain>
    </source>
</reference>
<feature type="domain" description="Apple" evidence="3">
    <location>
        <begin position="1269"/>
        <end position="1316"/>
    </location>
</feature>
<evidence type="ECO:0000313" key="6">
    <source>
        <dbReference type="Proteomes" id="UP000799439"/>
    </source>
</evidence>
<name>A0A9P4J331_9PEZI</name>
<keyword evidence="2" id="KW-0732">Signal</keyword>
<feature type="region of interest" description="Disordered" evidence="1">
    <location>
        <begin position="518"/>
        <end position="541"/>
    </location>
</feature>
<accession>A0A9P4J331</accession>
<dbReference type="InterPro" id="IPR054293">
    <property type="entry name" value="DUF7029"/>
</dbReference>
<dbReference type="Gene3D" id="3.50.4.10">
    <property type="entry name" value="Hepatocyte Growth Factor"/>
    <property type="match status" value="1"/>
</dbReference>
<feature type="signal peptide" evidence="2">
    <location>
        <begin position="1"/>
        <end position="23"/>
    </location>
</feature>
<dbReference type="Pfam" id="PF00024">
    <property type="entry name" value="PAN_1"/>
    <property type="match status" value="1"/>
</dbReference>
<sequence length="1503" mass="160429">MCVFTAILHLVFLLIFPIAAASATETAPGYLSRRSSLCVSKDINLFKSVVVKYPNQFCTWWQTKVRGNTPFAELTSFQVDNVCKCILKQQTKRSGLDRLGDSNNALGKRATTSCTTAGNDKLKADFTEYKSFCTFFNSASRTSSPFPDWSAADLTQQCTCVLTSTTTSTITTTTKKTTTTTTTTMTTTTTTKKTTSTTTATTPLKPTTTMTTTIAKVTSTASATGSFCASQNTATLLPIANPTVDRNALANLKPSSTAVLDYAQASPGTSAASIQYDMLYPQVTLEDSAFISSVTCASGKLTVELAQDKGSVAVISAWPQTGLVLLTKSSTCNTATTRGVYIVNGWTNNTAVLSALSFTYNVQAATWQDVAKTMKISYGTVRNGSLTQTASSQCSTSYAHSSTSIMTTTSSKTTTTTTTTTSSAPFVTPTSFDDLSPGAKQIVLYVLYKTKYNADGSIKLFQVNATNNATTIPMAQYNPDNSTLQAALLATLDKAGLPSPTSLVKAAQDALTGLCAGPTQANSTSSTATSSATPKTQRRSSVALEKRDDFEDYACNDYTEAVFGDYDDAVCGAYDLYSNRQAIACLFTGCYETTEVKLPPVYTYDFTQTWKASFGLQPNSAVVSWSDGSKLTCIKCGLNLDQFQLKGTIVAVLDTKELRDATLTVTENSSTDMVFQLDAVHPVAYNWTSSLSTGDLQSISVDGVFTLTPNVIFSMGVEFSADSAISVQGGASLSVSNAQTSITLSTLNTHDTANWSPSVQVTNPAFSKSAKVELVPYVRRLISINFNILNKAANKIAFGSVSALGYSSEFLDADGEVCPANTLQLKSYLYNTNSIIYGDNVYSTTLSSLTRNNRDVCFNVPSDRPTVDEIAALRSTAQDFCTVYNSYIQPTSGVYLVSTKTTLSTSTVTTTSTVQAIPTVTATTSTTTGKVRTIYSTAYITSNVGDESLDSTYLQKRAGIHPRTTAAVVTASAQDSEAIATARIQARDIVAPTMVADWPKSKISYACSQVATGTTTRTFYTSTATAYNATLTSSSTIYTAFQGPAVTSYSILTSYDWSTTTVAGPQKTVPASCPLQTQVSCFTVTGHGPASIDGKYLHVKQGVLNPSFDNTPTVFFLSCEGKLTALPDLRVLGGPTGPSKIAFNTWGPKYAAMCTRDSVTKELNCLRDGGNIMYGWTPPVTSQYWDETYLKYVSPWDDSGLWMPTWGYQADASEYSLVTLTTQDVTCPCTLDTTIEAIASVDSTTPSCPASDGVRYTSADGDVWQIQCGTSYSDTARSTTSASTLFSCLKLCDADLKCTGAVWDSGSNSCVLKSSMLSDSYPSGGTIHSVIRLKNPPVCPTPGSNLINNGGFESGLSPWTASVPNGESPSSYGIRNPGANSGNSYKVTFSGNIVELDLDYKGNDGNGMWLVGGVDYTISGNYKSDSNKASSTYCYVMSMGSTNSVGRLDLVPGWLTNGQVNQWVSTSSTFTPKANGYYWIRCFWVGQPGQSTWIDDITLTCAA</sequence>
<comment type="caution">
    <text evidence="5">The sequence shown here is derived from an EMBL/GenBank/DDBJ whole genome shotgun (WGS) entry which is preliminary data.</text>
</comment>
<dbReference type="Pfam" id="PF22974">
    <property type="entry name" value="DUF7029"/>
    <property type="match status" value="1"/>
</dbReference>
<evidence type="ECO:0000313" key="5">
    <source>
        <dbReference type="EMBL" id="KAF2151504.1"/>
    </source>
</evidence>
<dbReference type="EMBL" id="ML996088">
    <property type="protein sequence ID" value="KAF2151504.1"/>
    <property type="molecule type" value="Genomic_DNA"/>
</dbReference>
<evidence type="ECO:0000256" key="2">
    <source>
        <dbReference type="SAM" id="SignalP"/>
    </source>
</evidence>
<evidence type="ECO:0000259" key="4">
    <source>
        <dbReference type="Pfam" id="PF22974"/>
    </source>
</evidence>
<protein>
    <recommendedName>
        <fullName evidence="7">Apple domain-containing protein</fullName>
    </recommendedName>
</protein>
<dbReference type="InterPro" id="IPR003609">
    <property type="entry name" value="Pan_app"/>
</dbReference>
<dbReference type="Gene3D" id="2.60.120.260">
    <property type="entry name" value="Galactose-binding domain-like"/>
    <property type="match status" value="1"/>
</dbReference>
<keyword evidence="6" id="KW-1185">Reference proteome</keyword>
<feature type="compositionally biased region" description="Low complexity" evidence="1">
    <location>
        <begin position="519"/>
        <end position="533"/>
    </location>
</feature>
<evidence type="ECO:0008006" key="7">
    <source>
        <dbReference type="Google" id="ProtNLM"/>
    </source>
</evidence>
<gene>
    <name evidence="5" type="ORF">K461DRAFT_322739</name>
</gene>
<feature type="chain" id="PRO_5040500531" description="Apple domain-containing protein" evidence="2">
    <location>
        <begin position="24"/>
        <end position="1503"/>
    </location>
</feature>
<proteinExistence type="predicted"/>
<feature type="domain" description="DUF7029" evidence="4">
    <location>
        <begin position="276"/>
        <end position="374"/>
    </location>
</feature>